<accession>A0A5B7JL03</accession>
<gene>
    <name evidence="1" type="ORF">E2C01_090107</name>
</gene>
<dbReference type="Proteomes" id="UP000324222">
    <property type="component" value="Unassembled WGS sequence"/>
</dbReference>
<comment type="caution">
    <text evidence="1">The sequence shown here is derived from an EMBL/GenBank/DDBJ whole genome shotgun (WGS) entry which is preliminary data.</text>
</comment>
<organism evidence="1 2">
    <name type="scientific">Portunus trituberculatus</name>
    <name type="common">Swimming crab</name>
    <name type="synonym">Neptunus trituberculatus</name>
    <dbReference type="NCBI Taxonomy" id="210409"/>
    <lineage>
        <taxon>Eukaryota</taxon>
        <taxon>Metazoa</taxon>
        <taxon>Ecdysozoa</taxon>
        <taxon>Arthropoda</taxon>
        <taxon>Crustacea</taxon>
        <taxon>Multicrustacea</taxon>
        <taxon>Malacostraca</taxon>
        <taxon>Eumalacostraca</taxon>
        <taxon>Eucarida</taxon>
        <taxon>Decapoda</taxon>
        <taxon>Pleocyemata</taxon>
        <taxon>Brachyura</taxon>
        <taxon>Eubrachyura</taxon>
        <taxon>Portunoidea</taxon>
        <taxon>Portunidae</taxon>
        <taxon>Portuninae</taxon>
        <taxon>Portunus</taxon>
    </lineage>
</organism>
<keyword evidence="2" id="KW-1185">Reference proteome</keyword>
<reference evidence="1 2" key="1">
    <citation type="submission" date="2019-05" db="EMBL/GenBank/DDBJ databases">
        <title>Another draft genome of Portunus trituberculatus and its Hox gene families provides insights of decapod evolution.</title>
        <authorList>
            <person name="Jeong J.-H."/>
            <person name="Song I."/>
            <person name="Kim S."/>
            <person name="Choi T."/>
            <person name="Kim D."/>
            <person name="Ryu S."/>
            <person name="Kim W."/>
        </authorList>
    </citation>
    <scope>NUCLEOTIDE SEQUENCE [LARGE SCALE GENOMIC DNA]</scope>
    <source>
        <tissue evidence="1">Muscle</tissue>
    </source>
</reference>
<proteinExistence type="predicted"/>
<protein>
    <submittedName>
        <fullName evidence="1">Uncharacterized protein</fullName>
    </submittedName>
</protein>
<evidence type="ECO:0000313" key="2">
    <source>
        <dbReference type="Proteomes" id="UP000324222"/>
    </source>
</evidence>
<name>A0A5B7JL03_PORTR</name>
<sequence length="30" mass="3166">MSPSVTCFVGLRGTASPHNRLASFMTGINI</sequence>
<evidence type="ECO:0000313" key="1">
    <source>
        <dbReference type="EMBL" id="MPC94916.1"/>
    </source>
</evidence>
<dbReference type="AlphaFoldDB" id="A0A5B7JL03"/>
<dbReference type="EMBL" id="VSRR010100278">
    <property type="protein sequence ID" value="MPC94916.1"/>
    <property type="molecule type" value="Genomic_DNA"/>
</dbReference>